<feature type="transmembrane region" description="Helical" evidence="1">
    <location>
        <begin position="60"/>
        <end position="81"/>
    </location>
</feature>
<feature type="transmembrane region" description="Helical" evidence="1">
    <location>
        <begin position="195"/>
        <end position="216"/>
    </location>
</feature>
<keyword evidence="1" id="KW-0812">Transmembrane</keyword>
<comment type="caution">
    <text evidence="3">The sequence shown here is derived from an EMBL/GenBank/DDBJ whole genome shotgun (WGS) entry which is preliminary data.</text>
</comment>
<evidence type="ECO:0000313" key="4">
    <source>
        <dbReference type="Proteomes" id="UP001596383"/>
    </source>
</evidence>
<keyword evidence="1" id="KW-0472">Membrane</keyword>
<evidence type="ECO:0000259" key="2">
    <source>
        <dbReference type="Pfam" id="PF02517"/>
    </source>
</evidence>
<feature type="transmembrane region" description="Helical" evidence="1">
    <location>
        <begin position="20"/>
        <end position="39"/>
    </location>
</feature>
<dbReference type="AlphaFoldDB" id="A0ABD5SJS5"/>
<dbReference type="EMBL" id="JBHSWV010000022">
    <property type="protein sequence ID" value="MFC6763842.1"/>
    <property type="molecule type" value="Genomic_DNA"/>
</dbReference>
<dbReference type="RefSeq" id="WP_273736942.1">
    <property type="nucleotide sequence ID" value="NZ_JAQIVI010000022.1"/>
</dbReference>
<dbReference type="Proteomes" id="UP001596383">
    <property type="component" value="Unassembled WGS sequence"/>
</dbReference>
<dbReference type="GO" id="GO:0080120">
    <property type="term" value="P:CAAX-box protein maturation"/>
    <property type="evidence" value="ECO:0007669"/>
    <property type="project" value="UniProtKB-ARBA"/>
</dbReference>
<dbReference type="PANTHER" id="PTHR35797:SF1">
    <property type="entry name" value="PROTEASE"/>
    <property type="match status" value="1"/>
</dbReference>
<dbReference type="InterPro" id="IPR003675">
    <property type="entry name" value="Rce1/LyrA-like_dom"/>
</dbReference>
<evidence type="ECO:0000256" key="1">
    <source>
        <dbReference type="SAM" id="Phobius"/>
    </source>
</evidence>
<accession>A0ABD5SJS5</accession>
<proteinExistence type="predicted"/>
<dbReference type="EC" id="3.4.-.-" evidence="3"/>
<feature type="transmembrane region" description="Helical" evidence="1">
    <location>
        <begin position="132"/>
        <end position="151"/>
    </location>
</feature>
<name>A0ABD5SJS5_9EURY</name>
<keyword evidence="4" id="KW-1185">Reference proteome</keyword>
<keyword evidence="3" id="KW-0378">Hydrolase</keyword>
<evidence type="ECO:0000313" key="3">
    <source>
        <dbReference type="EMBL" id="MFC6763842.1"/>
    </source>
</evidence>
<protein>
    <submittedName>
        <fullName evidence="3">CPBP family intramembrane glutamic endopeptidase</fullName>
        <ecNumber evidence="3">3.4.-.-</ecNumber>
    </submittedName>
</protein>
<feature type="transmembrane region" description="Helical" evidence="1">
    <location>
        <begin position="101"/>
        <end position="120"/>
    </location>
</feature>
<feature type="domain" description="CAAX prenyl protease 2/Lysostaphin resistance protein A-like" evidence="2">
    <location>
        <begin position="107"/>
        <end position="208"/>
    </location>
</feature>
<reference evidence="3 4" key="1">
    <citation type="journal article" date="2019" name="Int. J. Syst. Evol. Microbiol.">
        <title>The Global Catalogue of Microorganisms (GCM) 10K type strain sequencing project: providing services to taxonomists for standard genome sequencing and annotation.</title>
        <authorList>
            <consortium name="The Broad Institute Genomics Platform"/>
            <consortium name="The Broad Institute Genome Sequencing Center for Infectious Disease"/>
            <person name="Wu L."/>
            <person name="Ma J."/>
        </authorList>
    </citation>
    <scope>NUCLEOTIDE SEQUENCE [LARGE SCALE GENOMIC DNA]</scope>
    <source>
        <strain evidence="3 4">LMG 29247</strain>
    </source>
</reference>
<feature type="transmembrane region" description="Helical" evidence="1">
    <location>
        <begin position="171"/>
        <end position="188"/>
    </location>
</feature>
<dbReference type="Pfam" id="PF02517">
    <property type="entry name" value="Rce1-like"/>
    <property type="match status" value="1"/>
</dbReference>
<dbReference type="GO" id="GO:0004175">
    <property type="term" value="F:endopeptidase activity"/>
    <property type="evidence" value="ECO:0007669"/>
    <property type="project" value="UniProtKB-ARBA"/>
</dbReference>
<sequence>MALPTLVAVPMLLGVLDSAVLGMLTPVMAWVPTVILFGLHRLNRRDESFLNVAAIKPVRPVRPIIVTSLFVIVALCVLPVLTEALAVLFGLKSVAVSSDAWALLPAIPLFVLAYAVLAAGEEFAWRGYIQTLLAPWGYWRSSAAIGAFWSLWHIPFSIGYVVSGDMLVRDLVSTSVNLFLAAFVLSGVRYLSASVWPAVVGHSLFNTVLVFVYSNFTTTIGSSADMTFWAYTGMSWLVWLVLIAITAQAVRRRTQVTP</sequence>
<gene>
    <name evidence="3" type="ORF">ACFQE6_01820</name>
</gene>
<dbReference type="PANTHER" id="PTHR35797">
    <property type="entry name" value="PROTEASE-RELATED"/>
    <property type="match status" value="1"/>
</dbReference>
<dbReference type="InterPro" id="IPR042150">
    <property type="entry name" value="MmRce1-like"/>
</dbReference>
<keyword evidence="1" id="KW-1133">Transmembrane helix</keyword>
<feature type="transmembrane region" description="Helical" evidence="1">
    <location>
        <begin position="228"/>
        <end position="250"/>
    </location>
</feature>
<organism evidence="3 4">
    <name type="scientific">Natrinema soli</name>
    <dbReference type="NCBI Taxonomy" id="1930624"/>
    <lineage>
        <taxon>Archaea</taxon>
        <taxon>Methanobacteriati</taxon>
        <taxon>Methanobacteriota</taxon>
        <taxon>Stenosarchaea group</taxon>
        <taxon>Halobacteria</taxon>
        <taxon>Halobacteriales</taxon>
        <taxon>Natrialbaceae</taxon>
        <taxon>Natrinema</taxon>
    </lineage>
</organism>